<evidence type="ECO:0000259" key="1">
    <source>
        <dbReference type="PROSITE" id="PS51725"/>
    </source>
</evidence>
<protein>
    <submittedName>
        <fullName evidence="2">Antibiotic biosynthesis monooxygenase</fullName>
    </submittedName>
</protein>
<keyword evidence="2" id="KW-0503">Monooxygenase</keyword>
<dbReference type="PANTHER" id="PTHR33336:SF3">
    <property type="entry name" value="ABM DOMAIN-CONTAINING PROTEIN"/>
    <property type="match status" value="1"/>
</dbReference>
<dbReference type="GO" id="GO:0004497">
    <property type="term" value="F:monooxygenase activity"/>
    <property type="evidence" value="ECO:0007669"/>
    <property type="project" value="UniProtKB-KW"/>
</dbReference>
<keyword evidence="3" id="KW-1185">Reference proteome</keyword>
<dbReference type="GO" id="GO:0005829">
    <property type="term" value="C:cytosol"/>
    <property type="evidence" value="ECO:0007669"/>
    <property type="project" value="TreeGrafter"/>
</dbReference>
<accession>A0A972JFE6</accession>
<keyword evidence="2" id="KW-0560">Oxidoreductase</keyword>
<dbReference type="InterPro" id="IPR007138">
    <property type="entry name" value="ABM_dom"/>
</dbReference>
<feature type="domain" description="ABM" evidence="1">
    <location>
        <begin position="3"/>
        <end position="92"/>
    </location>
</feature>
<dbReference type="Proteomes" id="UP000712080">
    <property type="component" value="Unassembled WGS sequence"/>
</dbReference>
<evidence type="ECO:0000313" key="3">
    <source>
        <dbReference type="Proteomes" id="UP000712080"/>
    </source>
</evidence>
<comment type="caution">
    <text evidence="2">The sequence shown here is derived from an EMBL/GenBank/DDBJ whole genome shotgun (WGS) entry which is preliminary data.</text>
</comment>
<name>A0A972JFE6_9FLAO</name>
<evidence type="ECO:0000313" key="2">
    <source>
        <dbReference type="EMBL" id="NMH27131.1"/>
    </source>
</evidence>
<dbReference type="PROSITE" id="PS51725">
    <property type="entry name" value="ABM"/>
    <property type="match status" value="1"/>
</dbReference>
<reference evidence="2" key="1">
    <citation type="submission" date="2020-02" db="EMBL/GenBank/DDBJ databases">
        <title>Flavobacterium sp. genome.</title>
        <authorList>
            <person name="Jung H.S."/>
            <person name="Baek J.H."/>
            <person name="Jeon C.O."/>
        </authorList>
    </citation>
    <scope>NUCLEOTIDE SEQUENCE</scope>
    <source>
        <strain evidence="2">SE-s28</strain>
    </source>
</reference>
<dbReference type="EMBL" id="JAAMPU010000099">
    <property type="protein sequence ID" value="NMH27131.1"/>
    <property type="molecule type" value="Genomic_DNA"/>
</dbReference>
<dbReference type="PANTHER" id="PTHR33336">
    <property type="entry name" value="QUINOL MONOOXYGENASE YGIN-RELATED"/>
    <property type="match status" value="1"/>
</dbReference>
<dbReference type="InterPro" id="IPR011008">
    <property type="entry name" value="Dimeric_a/b-barrel"/>
</dbReference>
<dbReference type="Gene3D" id="3.30.70.100">
    <property type="match status" value="1"/>
</dbReference>
<gene>
    <name evidence="2" type="ORF">G6047_03725</name>
</gene>
<proteinExistence type="predicted"/>
<sequence>MEKELIVKWKIKESGTARVLELLQQMATETKKEKGNIFYNIYQSEDNPNELFLHERYTNPQALEDHKNSTHYNKIVAEQIIPLLETREVVMVKQLF</sequence>
<dbReference type="RefSeq" id="WP_169526139.1">
    <property type="nucleotide sequence ID" value="NZ_JAAMPU010000099.1"/>
</dbReference>
<dbReference type="Pfam" id="PF03992">
    <property type="entry name" value="ABM"/>
    <property type="match status" value="1"/>
</dbReference>
<dbReference type="SUPFAM" id="SSF54909">
    <property type="entry name" value="Dimeric alpha+beta barrel"/>
    <property type="match status" value="1"/>
</dbReference>
<organism evidence="2 3">
    <name type="scientific">Flavobacterium silvaticum</name>
    <dbReference type="NCBI Taxonomy" id="1852020"/>
    <lineage>
        <taxon>Bacteria</taxon>
        <taxon>Pseudomonadati</taxon>
        <taxon>Bacteroidota</taxon>
        <taxon>Flavobacteriia</taxon>
        <taxon>Flavobacteriales</taxon>
        <taxon>Flavobacteriaceae</taxon>
        <taxon>Flavobacterium</taxon>
    </lineage>
</organism>
<dbReference type="AlphaFoldDB" id="A0A972JFE6"/>
<dbReference type="InterPro" id="IPR050744">
    <property type="entry name" value="AI-2_Isomerase_LsrG"/>
</dbReference>